<dbReference type="Proteomes" id="UP000006180">
    <property type="component" value="Chromosome"/>
</dbReference>
<evidence type="ECO:0000313" key="2">
    <source>
        <dbReference type="EMBL" id="AFL54673.1"/>
    </source>
</evidence>
<name>I3XFL7_SINF2</name>
<dbReference type="HOGENOM" id="CLU_3029997_0_0_5"/>
<evidence type="ECO:0000256" key="1">
    <source>
        <dbReference type="SAM" id="MobiDB-lite"/>
    </source>
</evidence>
<feature type="region of interest" description="Disordered" evidence="1">
    <location>
        <begin position="33"/>
        <end position="55"/>
    </location>
</feature>
<proteinExistence type="predicted"/>
<reference evidence="2 3" key="1">
    <citation type="journal article" date="2012" name="J. Bacteriol.">
        <title>Complete genome sequence of the broad-host-range strain Sinorhizobium fredii USDA257.</title>
        <authorList>
            <person name="Schuldes J."/>
            <person name="Rodriguez Orbegoso M."/>
            <person name="Schmeisser C."/>
            <person name="Krishnan H.B."/>
            <person name="Daniel R."/>
            <person name="Streit W.R."/>
        </authorList>
    </citation>
    <scope>NUCLEOTIDE SEQUENCE [LARGE SCALE GENOMIC DNA]</scope>
    <source>
        <strain evidence="2 3">USDA 257</strain>
    </source>
</reference>
<sequence>MGSALLKSFGRIACYIAEAAGKVKAIPRMLAAGSPLPNPSPRGGGATMPRLGHVT</sequence>
<dbReference type="KEGG" id="sfd:USDA257_c61760"/>
<dbReference type="EMBL" id="CP003563">
    <property type="protein sequence ID" value="AFL54673.1"/>
    <property type="molecule type" value="Genomic_DNA"/>
</dbReference>
<gene>
    <name evidence="2" type="ORF">USDA257_c61760</name>
</gene>
<evidence type="ECO:0000313" key="3">
    <source>
        <dbReference type="Proteomes" id="UP000006180"/>
    </source>
</evidence>
<organism evidence="2 3">
    <name type="scientific">Sinorhizobium fredii (strain USDA 257)</name>
    <dbReference type="NCBI Taxonomy" id="1185652"/>
    <lineage>
        <taxon>Bacteria</taxon>
        <taxon>Pseudomonadati</taxon>
        <taxon>Pseudomonadota</taxon>
        <taxon>Alphaproteobacteria</taxon>
        <taxon>Hyphomicrobiales</taxon>
        <taxon>Rhizobiaceae</taxon>
        <taxon>Sinorhizobium/Ensifer group</taxon>
        <taxon>Sinorhizobium</taxon>
    </lineage>
</organism>
<dbReference type="AlphaFoldDB" id="I3XFL7"/>
<accession>I3XFL7</accession>
<protein>
    <submittedName>
        <fullName evidence="2">Uncharacterized protein</fullName>
    </submittedName>
</protein>